<dbReference type="PANTHER" id="PTHR18947:SF28">
    <property type="entry name" value="GIRDIN, ISOFORM A"/>
    <property type="match status" value="1"/>
</dbReference>
<dbReference type="Proteomes" id="UP000703661">
    <property type="component" value="Unassembled WGS sequence"/>
</dbReference>
<dbReference type="PANTHER" id="PTHR18947">
    <property type="entry name" value="HOOK PROTEINS"/>
    <property type="match status" value="1"/>
</dbReference>
<dbReference type="GO" id="GO:0031122">
    <property type="term" value="P:cytoplasmic microtubule organization"/>
    <property type="evidence" value="ECO:0007669"/>
    <property type="project" value="InterPro"/>
</dbReference>
<feature type="non-terminal residue" evidence="3">
    <location>
        <position position="559"/>
    </location>
</feature>
<dbReference type="GO" id="GO:0005737">
    <property type="term" value="C:cytoplasm"/>
    <property type="evidence" value="ECO:0007669"/>
    <property type="project" value="TreeGrafter"/>
</dbReference>
<evidence type="ECO:0000313" key="3">
    <source>
        <dbReference type="EMBL" id="KAF9998844.1"/>
    </source>
</evidence>
<proteinExistence type="predicted"/>
<feature type="coiled-coil region" evidence="1">
    <location>
        <begin position="366"/>
        <end position="457"/>
    </location>
</feature>
<name>A0A9P6MGX3_9FUNG</name>
<evidence type="ECO:0000313" key="4">
    <source>
        <dbReference type="Proteomes" id="UP000703661"/>
    </source>
</evidence>
<feature type="coiled-coil region" evidence="1">
    <location>
        <begin position="281"/>
        <end position="308"/>
    </location>
</feature>
<dbReference type="GO" id="GO:0008017">
    <property type="term" value="F:microtubule binding"/>
    <property type="evidence" value="ECO:0007669"/>
    <property type="project" value="InterPro"/>
</dbReference>
<dbReference type="Pfam" id="PF05622">
    <property type="entry name" value="HOOK"/>
    <property type="match status" value="1"/>
</dbReference>
<dbReference type="InterPro" id="IPR008636">
    <property type="entry name" value="Hook_C"/>
</dbReference>
<gene>
    <name evidence="3" type="ORF">BGZ80_006703</name>
</gene>
<sequence>MDQELAQLHSERDELERGNQHLVAELQNMNRKYDELLTEREELKQRIRDLEKASAQASQSGKSDFLMRAEIDHLRQDLQKSEERRQEQELVINNQMKAIADLSRAEAELSAKADEAVRLKDKLDEYKHAIDKLQKTENVIEKYKKKLEEGADLRRQMKVVEDQNMELLERNREIEEEYRKVLAFKSLMESYKEQILTLETKNSTLAKEKNRIEYEIRQQEQQLQQLEADRQRDGEQMQMLEEKVRELEFSGGQGVPLSNDLQDMETDDMESSLLGQRASQITELKLKISRLERELQTLKEEKQDEGGSKATVLQHLLDDANRLKSKYEQDYLEEHQSKIVIQGELDRIRAGKGDESEVAFALRSSLNTCEKDLSETRKALAEMEANLEQTKKELVIVQSDLHMVGGDKLAALGEWKLNNSKELTSLQEEHAKLLEKNKALEEESKKYLAQLNQVLTEKDGLSKAGLEQRDKMLQEAGAQLGEAKELHTREQLELRNRHLEEQLEEKTSKLQRAKEFIVQQDARIKEGNKTNQAPGGYDEAVTSLKRELAAKDEEIESLK</sequence>
<dbReference type="GO" id="GO:0005815">
    <property type="term" value="C:microtubule organizing center"/>
    <property type="evidence" value="ECO:0007669"/>
    <property type="project" value="TreeGrafter"/>
</dbReference>
<keyword evidence="1" id="KW-0175">Coiled coil</keyword>
<feature type="coiled-coil region" evidence="1">
    <location>
        <begin position="5"/>
        <end position="243"/>
    </location>
</feature>
<keyword evidence="4" id="KW-1185">Reference proteome</keyword>
<protein>
    <recommendedName>
        <fullName evidence="2">Hook C-terminal domain-containing protein</fullName>
    </recommendedName>
</protein>
<reference evidence="3" key="1">
    <citation type="journal article" date="2020" name="Fungal Divers.">
        <title>Resolving the Mortierellaceae phylogeny through synthesis of multi-gene phylogenetics and phylogenomics.</title>
        <authorList>
            <person name="Vandepol N."/>
            <person name="Liber J."/>
            <person name="Desiro A."/>
            <person name="Na H."/>
            <person name="Kennedy M."/>
            <person name="Barry K."/>
            <person name="Grigoriev I.V."/>
            <person name="Miller A.N."/>
            <person name="O'Donnell K."/>
            <person name="Stajich J.E."/>
            <person name="Bonito G."/>
        </authorList>
    </citation>
    <scope>NUCLEOTIDE SEQUENCE</scope>
    <source>
        <strain evidence="3">NRRL 2769</strain>
    </source>
</reference>
<dbReference type="EMBL" id="JAAAID010003318">
    <property type="protein sequence ID" value="KAF9998844.1"/>
    <property type="molecule type" value="Genomic_DNA"/>
</dbReference>
<evidence type="ECO:0000259" key="2">
    <source>
        <dbReference type="Pfam" id="PF05622"/>
    </source>
</evidence>
<feature type="domain" description="Hook C-terminal" evidence="2">
    <location>
        <begin position="33"/>
        <end position="438"/>
    </location>
</feature>
<feature type="coiled-coil region" evidence="1">
    <location>
        <begin position="489"/>
        <end position="516"/>
    </location>
</feature>
<dbReference type="AlphaFoldDB" id="A0A9P6MGX3"/>
<comment type="caution">
    <text evidence="3">The sequence shown here is derived from an EMBL/GenBank/DDBJ whole genome shotgun (WGS) entry which is preliminary data.</text>
</comment>
<organism evidence="3 4">
    <name type="scientific">Entomortierella chlamydospora</name>
    <dbReference type="NCBI Taxonomy" id="101097"/>
    <lineage>
        <taxon>Eukaryota</taxon>
        <taxon>Fungi</taxon>
        <taxon>Fungi incertae sedis</taxon>
        <taxon>Mucoromycota</taxon>
        <taxon>Mortierellomycotina</taxon>
        <taxon>Mortierellomycetes</taxon>
        <taxon>Mortierellales</taxon>
        <taxon>Mortierellaceae</taxon>
        <taxon>Entomortierella</taxon>
    </lineage>
</organism>
<dbReference type="GO" id="GO:0030705">
    <property type="term" value="P:cytoskeleton-dependent intracellular transport"/>
    <property type="evidence" value="ECO:0007669"/>
    <property type="project" value="TreeGrafter"/>
</dbReference>
<dbReference type="GO" id="GO:0051959">
    <property type="term" value="F:dynein light intermediate chain binding"/>
    <property type="evidence" value="ECO:0007669"/>
    <property type="project" value="TreeGrafter"/>
</dbReference>
<evidence type="ECO:0000256" key="1">
    <source>
        <dbReference type="SAM" id="Coils"/>
    </source>
</evidence>
<accession>A0A9P6MGX3</accession>